<dbReference type="Ensembl" id="ENSSPUT00000018495.1">
    <property type="protein sequence ID" value="ENSSPUP00000017366.1"/>
    <property type="gene ID" value="ENSSPUG00000013427.1"/>
</dbReference>
<dbReference type="Gene3D" id="4.10.110.10">
    <property type="entry name" value="Spasmolytic Protein, domain 1"/>
    <property type="match status" value="2"/>
</dbReference>
<dbReference type="AlphaFoldDB" id="A0A8D0L8X0"/>
<keyword evidence="9" id="KW-1185">Reference proteome</keyword>
<dbReference type="InterPro" id="IPR017994">
    <property type="entry name" value="P_trefoil_chordata"/>
</dbReference>
<evidence type="ECO:0000256" key="6">
    <source>
        <dbReference type="SAM" id="SignalP"/>
    </source>
</evidence>
<protein>
    <submittedName>
        <fullName evidence="8">Trefoil factor 2</fullName>
    </submittedName>
</protein>
<feature type="disulfide bond" evidence="5">
    <location>
        <begin position="52"/>
        <end position="69"/>
    </location>
</feature>
<evidence type="ECO:0000256" key="1">
    <source>
        <dbReference type="ARBA" id="ARBA00004613"/>
    </source>
</evidence>
<dbReference type="FunFam" id="4.10.110.10:FF:000006">
    <property type="entry name" value="Trefoil factor 1"/>
    <property type="match status" value="1"/>
</dbReference>
<feature type="disulfide bond" evidence="5">
    <location>
        <begin position="32"/>
        <end position="58"/>
    </location>
</feature>
<name>A0A8D0L8X0_SPHPU</name>
<keyword evidence="2" id="KW-0964">Secreted</keyword>
<proteinExistence type="predicted"/>
<evidence type="ECO:0000256" key="2">
    <source>
        <dbReference type="ARBA" id="ARBA00022525"/>
    </source>
</evidence>
<feature type="disulfide bond" evidence="5">
    <location>
        <begin position="81"/>
        <end position="107"/>
    </location>
</feature>
<gene>
    <name evidence="8" type="primary">TFF2</name>
</gene>
<keyword evidence="4 5" id="KW-1015">Disulfide bond</keyword>
<dbReference type="GO" id="GO:0005615">
    <property type="term" value="C:extracellular space"/>
    <property type="evidence" value="ECO:0007669"/>
    <property type="project" value="TreeGrafter"/>
</dbReference>
<evidence type="ECO:0000313" key="9">
    <source>
        <dbReference type="Proteomes" id="UP000694392"/>
    </source>
</evidence>
<sequence>MEQKGIWLLLVILILGLSALNEAKEAPLPCRCKIDPKTRVNCGPPGITPQKCMEGGCCFDSSVPEVPWCFAPAPKKYRKVCPTDVKCRVNCGYPGIPAKTCKLRGCCFESRPPGVPWCFFPKLVEEAGCHPHIDDSELPSCI</sequence>
<reference evidence="8" key="1">
    <citation type="submission" date="2025-08" db="UniProtKB">
        <authorList>
            <consortium name="Ensembl"/>
        </authorList>
    </citation>
    <scope>IDENTIFICATION</scope>
</reference>
<dbReference type="PRINTS" id="PR00680">
    <property type="entry name" value="PTREFOIL"/>
</dbReference>
<evidence type="ECO:0000259" key="7">
    <source>
        <dbReference type="PROSITE" id="PS51448"/>
    </source>
</evidence>
<dbReference type="Pfam" id="PF00088">
    <property type="entry name" value="Trefoil"/>
    <property type="match status" value="2"/>
</dbReference>
<comment type="subcellular location">
    <subcellularLocation>
        <location evidence="1">Secreted</location>
    </subcellularLocation>
</comment>
<evidence type="ECO:0000256" key="3">
    <source>
        <dbReference type="ARBA" id="ARBA00022729"/>
    </source>
</evidence>
<feature type="disulfide bond" evidence="5">
    <location>
        <begin position="91"/>
        <end position="106"/>
    </location>
</feature>
<evidence type="ECO:0000256" key="4">
    <source>
        <dbReference type="ARBA" id="ARBA00023157"/>
    </source>
</evidence>
<evidence type="ECO:0000313" key="8">
    <source>
        <dbReference type="Ensembl" id="ENSSPUP00000017366.1"/>
    </source>
</evidence>
<feature type="domain" description="P-type" evidence="7">
    <location>
        <begin position="30"/>
        <end position="73"/>
    </location>
</feature>
<feature type="domain" description="P-type" evidence="7">
    <location>
        <begin position="79"/>
        <end position="122"/>
    </location>
</feature>
<dbReference type="PROSITE" id="PS51448">
    <property type="entry name" value="P_TREFOIL_2"/>
    <property type="match status" value="2"/>
</dbReference>
<dbReference type="InterPro" id="IPR044913">
    <property type="entry name" value="P_trefoil_dom_sf"/>
</dbReference>
<feature type="disulfide bond" evidence="5">
    <location>
        <begin position="101"/>
        <end position="118"/>
    </location>
</feature>
<feature type="chain" id="PRO_5034523716" evidence="6">
    <location>
        <begin position="24"/>
        <end position="142"/>
    </location>
</feature>
<accession>A0A8D0L8X0</accession>
<evidence type="ECO:0000256" key="5">
    <source>
        <dbReference type="PROSITE-ProRule" id="PRU00779"/>
    </source>
</evidence>
<dbReference type="Proteomes" id="UP000694392">
    <property type="component" value="Unplaced"/>
</dbReference>
<dbReference type="CDD" id="cd00111">
    <property type="entry name" value="Trefoil"/>
    <property type="match status" value="2"/>
</dbReference>
<dbReference type="GeneTree" id="ENSGT00940000161334"/>
<organism evidence="8 9">
    <name type="scientific">Sphenodon punctatus</name>
    <name type="common">Tuatara</name>
    <name type="synonym">Hatteria punctata</name>
    <dbReference type="NCBI Taxonomy" id="8508"/>
    <lineage>
        <taxon>Eukaryota</taxon>
        <taxon>Metazoa</taxon>
        <taxon>Chordata</taxon>
        <taxon>Craniata</taxon>
        <taxon>Vertebrata</taxon>
        <taxon>Euteleostomi</taxon>
        <taxon>Lepidosauria</taxon>
        <taxon>Sphenodontia</taxon>
        <taxon>Sphenodontidae</taxon>
        <taxon>Sphenodon</taxon>
    </lineage>
</organism>
<reference evidence="8" key="2">
    <citation type="submission" date="2025-09" db="UniProtKB">
        <authorList>
            <consortium name="Ensembl"/>
        </authorList>
    </citation>
    <scope>IDENTIFICATION</scope>
</reference>
<dbReference type="FunFam" id="4.10.110.10:FF:000001">
    <property type="entry name" value="Trefoil factor 3"/>
    <property type="match status" value="1"/>
</dbReference>
<keyword evidence="3 6" id="KW-0732">Signal</keyword>
<dbReference type="SUPFAM" id="SSF57492">
    <property type="entry name" value="Trefoil"/>
    <property type="match status" value="2"/>
</dbReference>
<feature type="signal peptide" evidence="6">
    <location>
        <begin position="1"/>
        <end position="23"/>
    </location>
</feature>
<dbReference type="PANTHER" id="PTHR13826:SF14">
    <property type="entry name" value="TREFOIL FACTOR 2"/>
    <property type="match status" value="1"/>
</dbReference>
<dbReference type="InterPro" id="IPR000519">
    <property type="entry name" value="P_trefoil_dom"/>
</dbReference>
<dbReference type="OMA" id="ITSEQCF"/>
<dbReference type="PROSITE" id="PS00025">
    <property type="entry name" value="P_TREFOIL_1"/>
    <property type="match status" value="1"/>
</dbReference>
<dbReference type="SMART" id="SM00018">
    <property type="entry name" value="PD"/>
    <property type="match status" value="2"/>
</dbReference>
<dbReference type="PANTHER" id="PTHR13826">
    <property type="entry name" value="INTESTINAL TREFOIL FACTOR-RELATED"/>
    <property type="match status" value="1"/>
</dbReference>
<feature type="disulfide bond" evidence="5">
    <location>
        <begin position="42"/>
        <end position="57"/>
    </location>
</feature>
<dbReference type="InterPro" id="IPR017957">
    <property type="entry name" value="P_trefoil_CS"/>
</dbReference>